<keyword evidence="1" id="KW-0812">Transmembrane</keyword>
<keyword evidence="1" id="KW-1133">Transmembrane helix</keyword>
<sequence length="84" mass="9254">VFITAMQITDPGQKDAIIAAVIVFRVFYFWIPALISVVVVLLYERSRLADLARAPQASTVPAPPVVAPGLDPNRIEKKLEKKPL</sequence>
<evidence type="ECO:0000313" key="2">
    <source>
        <dbReference type="EMBL" id="KMO09771.1"/>
    </source>
</evidence>
<gene>
    <name evidence="2" type="ORF">SQ03_31595</name>
</gene>
<reference evidence="2 3" key="1">
    <citation type="submission" date="2015-01" db="EMBL/GenBank/DDBJ databases">
        <title>Genome sequencing of Methylobacterium platani JCM14648 type strain.</title>
        <authorList>
            <person name="Chaudhry V."/>
            <person name="Patil P.B."/>
        </authorList>
    </citation>
    <scope>NUCLEOTIDE SEQUENCE [LARGE SCALE GENOMIC DNA]</scope>
    <source>
        <strain evidence="2 3">JCM 14648</strain>
    </source>
</reference>
<feature type="transmembrane region" description="Helical" evidence="1">
    <location>
        <begin position="16"/>
        <end position="43"/>
    </location>
</feature>
<feature type="non-terminal residue" evidence="2">
    <location>
        <position position="1"/>
    </location>
</feature>
<evidence type="ECO:0000256" key="1">
    <source>
        <dbReference type="SAM" id="Phobius"/>
    </source>
</evidence>
<proteinExistence type="predicted"/>
<accession>A0ABR5GMM3</accession>
<dbReference type="Proteomes" id="UP000035947">
    <property type="component" value="Unassembled WGS sequence"/>
</dbReference>
<name>A0ABR5GMM3_9HYPH</name>
<dbReference type="EMBL" id="JXOD01000527">
    <property type="protein sequence ID" value="KMO09771.1"/>
    <property type="molecule type" value="Genomic_DNA"/>
</dbReference>
<keyword evidence="3" id="KW-1185">Reference proteome</keyword>
<protein>
    <submittedName>
        <fullName evidence="2">Membrane protein</fullName>
    </submittedName>
</protein>
<organism evidence="2 3">
    <name type="scientific">Methylobacterium platani JCM 14648</name>
    <dbReference type="NCBI Taxonomy" id="1295136"/>
    <lineage>
        <taxon>Bacteria</taxon>
        <taxon>Pseudomonadati</taxon>
        <taxon>Pseudomonadota</taxon>
        <taxon>Alphaproteobacteria</taxon>
        <taxon>Hyphomicrobiales</taxon>
        <taxon>Methylobacteriaceae</taxon>
        <taxon>Methylobacterium</taxon>
    </lineage>
</organism>
<comment type="caution">
    <text evidence="2">The sequence shown here is derived from an EMBL/GenBank/DDBJ whole genome shotgun (WGS) entry which is preliminary data.</text>
</comment>
<keyword evidence="1" id="KW-0472">Membrane</keyword>
<evidence type="ECO:0000313" key="3">
    <source>
        <dbReference type="Proteomes" id="UP000035947"/>
    </source>
</evidence>